<sequence>MSTLQADTAADPDRLVEALPPARGAWERTDHEGGIVEYVIAGDDGVCTAAKLVVRPDVIEETAVRLDRKRDCTDVGTDRFDDVAAARETVERELSAVLDGIEA</sequence>
<dbReference type="RefSeq" id="WP_159762190.1">
    <property type="nucleotide sequence ID" value="NZ_WUUT01000001.1"/>
</dbReference>
<dbReference type="Proteomes" id="UP000466535">
    <property type="component" value="Unassembled WGS sequence"/>
</dbReference>
<evidence type="ECO:0000313" key="1">
    <source>
        <dbReference type="EMBL" id="MXR50022.1"/>
    </source>
</evidence>
<protein>
    <submittedName>
        <fullName evidence="1">Uncharacterized protein</fullName>
    </submittedName>
</protein>
<comment type="caution">
    <text evidence="1">The sequence shown here is derived from an EMBL/GenBank/DDBJ whole genome shotgun (WGS) entry which is preliminary data.</text>
</comment>
<dbReference type="EMBL" id="WUUT01000001">
    <property type="protein sequence ID" value="MXR50022.1"/>
    <property type="molecule type" value="Genomic_DNA"/>
</dbReference>
<accession>A0A6B0T418</accession>
<dbReference type="AlphaFoldDB" id="A0A6B0T418"/>
<name>A0A6B0T418_9EURY</name>
<proteinExistence type="predicted"/>
<gene>
    <name evidence="1" type="ORF">GRX03_00155</name>
</gene>
<reference evidence="1 2" key="1">
    <citation type="submission" date="2019-12" db="EMBL/GenBank/DDBJ databases">
        <title>Isolation and characterization of three novel carbon monoxide-oxidizing members of Halobacteria from salione crusts and soils.</title>
        <authorList>
            <person name="Myers M.R."/>
            <person name="King G.M."/>
        </authorList>
    </citation>
    <scope>NUCLEOTIDE SEQUENCE [LARGE SCALE GENOMIC DNA]</scope>
    <source>
        <strain evidence="1 2">WSH3</strain>
    </source>
</reference>
<organism evidence="1 2">
    <name type="scientific">Halovenus carboxidivorans</name>
    <dbReference type="NCBI Taxonomy" id="2692199"/>
    <lineage>
        <taxon>Archaea</taxon>
        <taxon>Methanobacteriati</taxon>
        <taxon>Methanobacteriota</taxon>
        <taxon>Stenosarchaea group</taxon>
        <taxon>Halobacteria</taxon>
        <taxon>Halobacteriales</taxon>
        <taxon>Haloarculaceae</taxon>
        <taxon>Halovenus</taxon>
    </lineage>
</organism>
<dbReference type="OrthoDB" id="323433at2157"/>
<keyword evidence="2" id="KW-1185">Reference proteome</keyword>
<evidence type="ECO:0000313" key="2">
    <source>
        <dbReference type="Proteomes" id="UP000466535"/>
    </source>
</evidence>